<dbReference type="GO" id="GO:0005737">
    <property type="term" value="C:cytoplasm"/>
    <property type="evidence" value="ECO:0007669"/>
    <property type="project" value="TreeGrafter"/>
</dbReference>
<dbReference type="InterPro" id="IPR011600">
    <property type="entry name" value="Pept_C14_caspase"/>
</dbReference>
<dbReference type="Pfam" id="PF00656">
    <property type="entry name" value="Peptidase_C14"/>
    <property type="match status" value="1"/>
</dbReference>
<accession>A0A2H3JBF2</accession>
<keyword evidence="5" id="KW-1185">Reference proteome</keyword>
<feature type="region of interest" description="Disordered" evidence="2">
    <location>
        <begin position="75"/>
        <end position="98"/>
    </location>
</feature>
<dbReference type="GO" id="GO:0006508">
    <property type="term" value="P:proteolysis"/>
    <property type="evidence" value="ECO:0007669"/>
    <property type="project" value="InterPro"/>
</dbReference>
<evidence type="ECO:0000313" key="4">
    <source>
        <dbReference type="EMBL" id="PCH38915.1"/>
    </source>
</evidence>
<feature type="compositionally biased region" description="Polar residues" evidence="2">
    <location>
        <begin position="20"/>
        <end position="48"/>
    </location>
</feature>
<dbReference type="EMBL" id="KB467943">
    <property type="protein sequence ID" value="PCH38915.1"/>
    <property type="molecule type" value="Genomic_DNA"/>
</dbReference>
<reference evidence="4 5" key="1">
    <citation type="journal article" date="2012" name="Science">
        <title>The Paleozoic origin of enzymatic lignin decomposition reconstructed from 31 fungal genomes.</title>
        <authorList>
            <person name="Floudas D."/>
            <person name="Binder M."/>
            <person name="Riley R."/>
            <person name="Barry K."/>
            <person name="Blanchette R.A."/>
            <person name="Henrissat B."/>
            <person name="Martinez A.T."/>
            <person name="Otillar R."/>
            <person name="Spatafora J.W."/>
            <person name="Yadav J.S."/>
            <person name="Aerts A."/>
            <person name="Benoit I."/>
            <person name="Boyd A."/>
            <person name="Carlson A."/>
            <person name="Copeland A."/>
            <person name="Coutinho P.M."/>
            <person name="de Vries R.P."/>
            <person name="Ferreira P."/>
            <person name="Findley K."/>
            <person name="Foster B."/>
            <person name="Gaskell J."/>
            <person name="Glotzer D."/>
            <person name="Gorecki P."/>
            <person name="Heitman J."/>
            <person name="Hesse C."/>
            <person name="Hori C."/>
            <person name="Igarashi K."/>
            <person name="Jurgens J.A."/>
            <person name="Kallen N."/>
            <person name="Kersten P."/>
            <person name="Kohler A."/>
            <person name="Kuees U."/>
            <person name="Kumar T.K.A."/>
            <person name="Kuo A."/>
            <person name="LaButti K."/>
            <person name="Larrondo L.F."/>
            <person name="Lindquist E."/>
            <person name="Ling A."/>
            <person name="Lombard V."/>
            <person name="Lucas S."/>
            <person name="Lundell T."/>
            <person name="Martin R."/>
            <person name="McLaughlin D.J."/>
            <person name="Morgenstern I."/>
            <person name="Morin E."/>
            <person name="Murat C."/>
            <person name="Nagy L.G."/>
            <person name="Nolan M."/>
            <person name="Ohm R.A."/>
            <person name="Patyshakuliyeva A."/>
            <person name="Rokas A."/>
            <person name="Ruiz-Duenas F.J."/>
            <person name="Sabat G."/>
            <person name="Salamov A."/>
            <person name="Samejima M."/>
            <person name="Schmutz J."/>
            <person name="Slot J.C."/>
            <person name="St John F."/>
            <person name="Stenlid J."/>
            <person name="Sun H."/>
            <person name="Sun S."/>
            <person name="Syed K."/>
            <person name="Tsang A."/>
            <person name="Wiebenga A."/>
            <person name="Young D."/>
            <person name="Pisabarro A."/>
            <person name="Eastwood D.C."/>
            <person name="Martin F."/>
            <person name="Cullen D."/>
            <person name="Grigoriev I.V."/>
            <person name="Hibbett D.S."/>
        </authorList>
    </citation>
    <scope>NUCLEOTIDE SEQUENCE [LARGE SCALE GENOMIC DNA]</scope>
    <source>
        <strain evidence="4 5">MD-104</strain>
    </source>
</reference>
<evidence type="ECO:0000256" key="2">
    <source>
        <dbReference type="SAM" id="MobiDB-lite"/>
    </source>
</evidence>
<dbReference type="InterPro" id="IPR050452">
    <property type="entry name" value="Metacaspase"/>
</dbReference>
<dbReference type="AlphaFoldDB" id="A0A2H3JBF2"/>
<dbReference type="Gene3D" id="3.40.50.1460">
    <property type="match status" value="1"/>
</dbReference>
<feature type="domain" description="Peptidase C14 caspase" evidence="3">
    <location>
        <begin position="109"/>
        <end position="350"/>
    </location>
</feature>
<evidence type="ECO:0000313" key="5">
    <source>
        <dbReference type="Proteomes" id="UP000218811"/>
    </source>
</evidence>
<dbReference type="GO" id="GO:0004197">
    <property type="term" value="F:cysteine-type endopeptidase activity"/>
    <property type="evidence" value="ECO:0007669"/>
    <property type="project" value="InterPro"/>
</dbReference>
<dbReference type="PANTHER" id="PTHR48104:SF30">
    <property type="entry name" value="METACASPASE-1"/>
    <property type="match status" value="1"/>
</dbReference>
<dbReference type="OrthoDB" id="3223806at2759"/>
<dbReference type="OMA" id="SIQAWYL"/>
<dbReference type="Proteomes" id="UP000218811">
    <property type="component" value="Unassembled WGS sequence"/>
</dbReference>
<protein>
    <recommendedName>
        <fullName evidence="3">Peptidase C14 caspase domain-containing protein</fullName>
    </recommendedName>
</protein>
<gene>
    <name evidence="4" type="ORF">WOLCODRAFT_128800</name>
</gene>
<comment type="similarity">
    <text evidence="1">Belongs to the peptidase C14B family.</text>
</comment>
<name>A0A2H3JBF2_WOLCO</name>
<proteinExistence type="inferred from homology"/>
<evidence type="ECO:0000256" key="1">
    <source>
        <dbReference type="ARBA" id="ARBA00009005"/>
    </source>
</evidence>
<evidence type="ECO:0000259" key="3">
    <source>
        <dbReference type="Pfam" id="PF00656"/>
    </source>
</evidence>
<dbReference type="PANTHER" id="PTHR48104">
    <property type="entry name" value="METACASPASE-4"/>
    <property type="match status" value="1"/>
</dbReference>
<organism evidence="4 5">
    <name type="scientific">Wolfiporia cocos (strain MD-104)</name>
    <name type="common">Brown rot fungus</name>
    <dbReference type="NCBI Taxonomy" id="742152"/>
    <lineage>
        <taxon>Eukaryota</taxon>
        <taxon>Fungi</taxon>
        <taxon>Dikarya</taxon>
        <taxon>Basidiomycota</taxon>
        <taxon>Agaricomycotina</taxon>
        <taxon>Agaricomycetes</taxon>
        <taxon>Polyporales</taxon>
        <taxon>Phaeolaceae</taxon>
        <taxon>Wolfiporia</taxon>
    </lineage>
</organism>
<sequence length="754" mass="83560">MPKVRRFLSKLFGRREKSSTKASNSRPVSTATPHFSESGTPASVTLAQPSDVAQKAEQIPPITVLEPLDLPTGPVLEPQIPEVSVPSTDEKSESEVSQPVSIHAKSRVYAVVAAIDDYWNPDIPNLSGCVHDGENVVSFLTEVLQVPFGHIVFLRNEAATRDAIIQSIQTHLIHNSDISIGDTMIFYFAGHGARVQAPPGWLADRNSVETICPHDDGKRLDTEQVIYGIPDRTFDGLMRRLAYEKGDNITVIMDTCHSTTALRGVGTARHIPLNVSPSPLPFELDKEIWMWGLSSRTATAMVPTRFLYKPMSSHVILAACRSEEVAVELNTGDEPRGAFTSALLDTLRDCPLGHVTYTRLMALLPRLSFQHPQCEGINKDRVLFNACVVQDWADSFKVEQDDAGFVVEAGSIHGVIHGTEFLVKPPPQVSRQNPDQVVEVRLVAIRVFALRCTATPVLEDRDVHIAAGSRATISNWNARILQVQFHLPTSNHFSSVSSRQHCDVSVLYNSRKGLQLQRSDPLTARHAKRIIDIGQNGVADVLEAVSHFNFHLYRVNKSSPINNEFRLELRRLQKAQDTFNPSYLPAGEDLLAVQPEPLLLPGGTSYDIATIKEAVVTDMDPFYGLTLVNNSDQDLYPYVFYFDPSDYSIQAWYLPPLTTMTAPLPRKTNGQPSRIPIGYGSSETESIKFSLPKGAASDSGFLKVFVSTAYVDMSAVRQQSVLEEPTRRTRGAMVPFFQTWDSWTYVLTCCKPPS</sequence>
<feature type="region of interest" description="Disordered" evidence="2">
    <location>
        <begin position="1"/>
        <end position="58"/>
    </location>
</feature>